<evidence type="ECO:0000259" key="2">
    <source>
        <dbReference type="Pfam" id="PF08862"/>
    </source>
</evidence>
<dbReference type="Pfam" id="PF08862">
    <property type="entry name" value="DUF1829"/>
    <property type="match status" value="1"/>
</dbReference>
<dbReference type="InterPro" id="IPR014961">
    <property type="entry name" value="DUF1829"/>
</dbReference>
<dbReference type="HOGENOM" id="CLU_091320_1_0_9"/>
<evidence type="ECO:0008006" key="5">
    <source>
        <dbReference type="Google" id="ProtNLM"/>
    </source>
</evidence>
<dbReference type="InterPro" id="IPR014960">
    <property type="entry name" value="DUF1828"/>
</dbReference>
<dbReference type="RefSeq" id="WP_008749806.1">
    <property type="nucleotide sequence ID" value="NZ_GL622296.1"/>
</dbReference>
<organism evidence="3 4">
    <name type="scientific">Lachnoanaerobaculum saburreum DSM 3986</name>
    <dbReference type="NCBI Taxonomy" id="887325"/>
    <lineage>
        <taxon>Bacteria</taxon>
        <taxon>Bacillati</taxon>
        <taxon>Bacillota</taxon>
        <taxon>Clostridia</taxon>
        <taxon>Lachnospirales</taxon>
        <taxon>Lachnospiraceae</taxon>
        <taxon>Lachnoanaerobaculum</taxon>
    </lineage>
</organism>
<dbReference type="eggNOG" id="ENOG502ZAE6">
    <property type="taxonomic scope" value="Bacteria"/>
</dbReference>
<proteinExistence type="predicted"/>
<feature type="domain" description="DUF1829" evidence="2">
    <location>
        <begin position="158"/>
        <end position="244"/>
    </location>
</feature>
<evidence type="ECO:0000313" key="3">
    <source>
        <dbReference type="EMBL" id="EFU78032.1"/>
    </source>
</evidence>
<evidence type="ECO:0000313" key="4">
    <source>
        <dbReference type="Proteomes" id="UP000003434"/>
    </source>
</evidence>
<dbReference type="AlphaFoldDB" id="E6LJ98"/>
<accession>E6LJ98</accession>
<dbReference type="EMBL" id="AEPW01000001">
    <property type="protein sequence ID" value="EFU78032.1"/>
    <property type="molecule type" value="Genomic_DNA"/>
</dbReference>
<dbReference type="Pfam" id="PF08861">
    <property type="entry name" value="DUF1828"/>
    <property type="match status" value="1"/>
</dbReference>
<dbReference type="Proteomes" id="UP000003434">
    <property type="component" value="Unassembled WGS sequence"/>
</dbReference>
<name>E6LJ98_9FIRM</name>
<reference evidence="3 4" key="1">
    <citation type="submission" date="2010-12" db="EMBL/GenBank/DDBJ databases">
        <authorList>
            <person name="Muzny D."/>
            <person name="Qin X."/>
            <person name="Deng J."/>
            <person name="Jiang H."/>
            <person name="Liu Y."/>
            <person name="Qu J."/>
            <person name="Song X.-Z."/>
            <person name="Zhang L."/>
            <person name="Thornton R."/>
            <person name="Coyle M."/>
            <person name="Francisco L."/>
            <person name="Jackson L."/>
            <person name="Javaid M."/>
            <person name="Korchina V."/>
            <person name="Kovar C."/>
            <person name="Mata R."/>
            <person name="Mathew T."/>
            <person name="Ngo R."/>
            <person name="Nguyen L."/>
            <person name="Nguyen N."/>
            <person name="Okwuonu G."/>
            <person name="Ongeri F."/>
            <person name="Pham C."/>
            <person name="Simmons D."/>
            <person name="Wilczek-Boney K."/>
            <person name="Hale W."/>
            <person name="Jakkamsetti A."/>
            <person name="Pham P."/>
            <person name="Ruth R."/>
            <person name="San Lucas F."/>
            <person name="Warren J."/>
            <person name="Zhang J."/>
            <person name="Zhao Z."/>
            <person name="Zhou C."/>
            <person name="Zhu D."/>
            <person name="Lee S."/>
            <person name="Bess C."/>
            <person name="Blankenburg K."/>
            <person name="Forbes L."/>
            <person name="Fu Q."/>
            <person name="Gubbala S."/>
            <person name="Hirani K."/>
            <person name="Jayaseelan J.C."/>
            <person name="Lara F."/>
            <person name="Munidasa M."/>
            <person name="Palculict T."/>
            <person name="Patil S."/>
            <person name="Pu L.-L."/>
            <person name="Saada N."/>
            <person name="Tang L."/>
            <person name="Weissenberger G."/>
            <person name="Zhu Y."/>
            <person name="Hemphill L."/>
            <person name="Shang Y."/>
            <person name="Youmans B."/>
            <person name="Ayvaz T."/>
            <person name="Ross M."/>
            <person name="Santibanez J."/>
            <person name="Aqrawi P."/>
            <person name="Gross S."/>
            <person name="Joshi V."/>
            <person name="Fowler G."/>
            <person name="Nazareth L."/>
            <person name="Reid J."/>
            <person name="Worley K."/>
            <person name="Petrosino J."/>
            <person name="Highlander S."/>
            <person name="Gibbs R."/>
        </authorList>
    </citation>
    <scope>NUCLEOTIDE SEQUENCE [LARGE SCALE GENOMIC DNA]</scope>
    <source>
        <strain evidence="3 4">DSM 3986</strain>
    </source>
</reference>
<protein>
    <recommendedName>
        <fullName evidence="5">DUF1829 domain-containing protein</fullName>
    </recommendedName>
</protein>
<sequence>MEISNLINEYTQWLKQEITFAKTGDFYEITTPFLDMNNDYIQIYTKLSDDDIYMTDDGYTLQVLLSNGLRISGKRKELLDYIVKQYGFSISKNLEITGSCALRDFPLSKHLFVQCIMKVNDLFMVKKSTKIESIFLDDVTDFFTQKNIMASEQVSIIGKTGYSHSYDFIFARTKNHPERLCNAINNPDKSHINNAIFSWIDTKENRKPDSQLILIVNDLDKRIPGSLEKATQSYDINMIQWTDRNSKKSLDLLAS</sequence>
<gene>
    <name evidence="3" type="ORF">HMPREF0381_0033</name>
</gene>
<feature type="domain" description="DUF1828" evidence="1">
    <location>
        <begin position="31"/>
        <end position="119"/>
    </location>
</feature>
<comment type="caution">
    <text evidence="3">The sequence shown here is derived from an EMBL/GenBank/DDBJ whole genome shotgun (WGS) entry which is preliminary data.</text>
</comment>
<evidence type="ECO:0000259" key="1">
    <source>
        <dbReference type="Pfam" id="PF08861"/>
    </source>
</evidence>